<organism evidence="5 6">
    <name type="scientific">Steinernema hermaphroditum</name>
    <dbReference type="NCBI Taxonomy" id="289476"/>
    <lineage>
        <taxon>Eukaryota</taxon>
        <taxon>Metazoa</taxon>
        <taxon>Ecdysozoa</taxon>
        <taxon>Nematoda</taxon>
        <taxon>Chromadorea</taxon>
        <taxon>Rhabditida</taxon>
        <taxon>Tylenchina</taxon>
        <taxon>Panagrolaimomorpha</taxon>
        <taxon>Strongyloidoidea</taxon>
        <taxon>Steinernematidae</taxon>
        <taxon>Steinernema</taxon>
    </lineage>
</organism>
<dbReference type="Gene3D" id="3.40.50.620">
    <property type="entry name" value="HUPs"/>
    <property type="match status" value="1"/>
</dbReference>
<reference evidence="5" key="1">
    <citation type="submission" date="2023-06" db="EMBL/GenBank/DDBJ databases">
        <title>Genomic analysis of the entomopathogenic nematode Steinernema hermaphroditum.</title>
        <authorList>
            <person name="Schwarz E.M."/>
            <person name="Heppert J.K."/>
            <person name="Baniya A."/>
            <person name="Schwartz H.T."/>
            <person name="Tan C.-H."/>
            <person name="Antoshechkin I."/>
            <person name="Sternberg P.W."/>
            <person name="Goodrich-Blair H."/>
            <person name="Dillman A.R."/>
        </authorList>
    </citation>
    <scope>NUCLEOTIDE SEQUENCE</scope>
    <source>
        <strain evidence="5">PS9179</strain>
        <tissue evidence="5">Whole animal</tissue>
    </source>
</reference>
<proteinExistence type="predicted"/>
<evidence type="ECO:0000256" key="3">
    <source>
        <dbReference type="SAM" id="MobiDB-lite"/>
    </source>
</evidence>
<dbReference type="PANTHER" id="PTHR10739">
    <property type="entry name" value="CYTIDYLYLTRANSFERASE"/>
    <property type="match status" value="1"/>
</dbReference>
<evidence type="ECO:0000313" key="5">
    <source>
        <dbReference type="EMBL" id="KAK0407757.1"/>
    </source>
</evidence>
<dbReference type="Pfam" id="PF01467">
    <property type="entry name" value="CTP_transf_like"/>
    <property type="match status" value="1"/>
</dbReference>
<evidence type="ECO:0000259" key="4">
    <source>
        <dbReference type="Pfam" id="PF01467"/>
    </source>
</evidence>
<gene>
    <name evidence="5" type="ORF">QR680_003573</name>
</gene>
<comment type="caution">
    <text evidence="5">The sequence shown here is derived from an EMBL/GenBank/DDBJ whole genome shotgun (WGS) entry which is preliminary data.</text>
</comment>
<dbReference type="EC" id="2.7.7.15" evidence="2"/>
<feature type="domain" description="Cytidyltransferase-like" evidence="4">
    <location>
        <begin position="78"/>
        <end position="204"/>
    </location>
</feature>
<protein>
    <recommendedName>
        <fullName evidence="2">choline-phosphate cytidylyltransferase</fullName>
        <ecNumber evidence="2">2.7.7.15</ecNumber>
    </recommendedName>
</protein>
<comment type="pathway">
    <text evidence="1">Phospholipid metabolism; phosphatidylcholine biosynthesis; phosphatidylcholine from phosphocholine: step 1/2.</text>
</comment>
<dbReference type="InterPro" id="IPR004821">
    <property type="entry name" value="Cyt_trans-like"/>
</dbReference>
<accession>A0AA39HN60</accession>
<feature type="region of interest" description="Disordered" evidence="3">
    <location>
        <begin position="1"/>
        <end position="20"/>
    </location>
</feature>
<dbReference type="GO" id="GO:0031210">
    <property type="term" value="F:phosphatidylcholine binding"/>
    <property type="evidence" value="ECO:0007669"/>
    <property type="project" value="TreeGrafter"/>
</dbReference>
<evidence type="ECO:0000256" key="2">
    <source>
        <dbReference type="ARBA" id="ARBA00026101"/>
    </source>
</evidence>
<dbReference type="NCBIfam" id="TIGR00125">
    <property type="entry name" value="cyt_tran_rel"/>
    <property type="match status" value="1"/>
</dbReference>
<dbReference type="PANTHER" id="PTHR10739:SF13">
    <property type="entry name" value="CHOLINE-PHOSPHATE CYTIDYLYLTRANSFERASE"/>
    <property type="match status" value="1"/>
</dbReference>
<evidence type="ECO:0000313" key="6">
    <source>
        <dbReference type="Proteomes" id="UP001175271"/>
    </source>
</evidence>
<dbReference type="AlphaFoldDB" id="A0AA39HN60"/>
<dbReference type="InterPro" id="IPR014729">
    <property type="entry name" value="Rossmann-like_a/b/a_fold"/>
</dbReference>
<name>A0AA39HN60_9BILA</name>
<keyword evidence="6" id="KW-1185">Reference proteome</keyword>
<dbReference type="InterPro" id="IPR045049">
    <property type="entry name" value="Pcy1-like"/>
</dbReference>
<evidence type="ECO:0000256" key="1">
    <source>
        <dbReference type="ARBA" id="ARBA00025706"/>
    </source>
</evidence>
<dbReference type="Proteomes" id="UP001175271">
    <property type="component" value="Unassembled WGS sequence"/>
</dbReference>
<dbReference type="EMBL" id="JAUCMV010000003">
    <property type="protein sequence ID" value="KAK0407757.1"/>
    <property type="molecule type" value="Genomic_DNA"/>
</dbReference>
<sequence length="231" mass="26291">MSTSLAFYDAPSESPIDSTAVETTRDEFGFDMCLDMEGPAILSSDPKAIERRNAVDGSVKITFDMAMNDTAGRPVRVFCDGVFDLFHQGHANVLHQAKTAFPNVYLIAGINCDRDTHRIKGQTVFYEEERLEILKHIRYIDEVCICPFNFDMEFVKEMKIDFVAHDAIPYPISGEADDMYQKFRDAGVFVETKRWEGVSTTDVLHRILTDVETYIVRNIGKGKVIQDRQRS</sequence>
<dbReference type="SUPFAM" id="SSF52374">
    <property type="entry name" value="Nucleotidylyl transferase"/>
    <property type="match status" value="1"/>
</dbReference>
<dbReference type="GO" id="GO:0004105">
    <property type="term" value="F:choline-phosphate cytidylyltransferase activity"/>
    <property type="evidence" value="ECO:0007669"/>
    <property type="project" value="UniProtKB-EC"/>
</dbReference>